<keyword evidence="1" id="KW-0732">Signal</keyword>
<accession>A0ABT3YCG2</accession>
<keyword evidence="3" id="KW-1185">Reference proteome</keyword>
<evidence type="ECO:0000313" key="2">
    <source>
        <dbReference type="EMBL" id="MCY0093558.1"/>
    </source>
</evidence>
<proteinExistence type="predicted"/>
<name>A0ABT3YCG2_9HYPH</name>
<comment type="caution">
    <text evidence="2">The sequence shown here is derived from an EMBL/GenBank/DDBJ whole genome shotgun (WGS) entry which is preliminary data.</text>
</comment>
<dbReference type="RefSeq" id="WP_267611511.1">
    <property type="nucleotide sequence ID" value="NZ_JAOVZQ010000001.1"/>
</dbReference>
<organism evidence="2 3">
    <name type="scientific">Hoeflea ulvae</name>
    <dbReference type="NCBI Taxonomy" id="2983764"/>
    <lineage>
        <taxon>Bacteria</taxon>
        <taxon>Pseudomonadati</taxon>
        <taxon>Pseudomonadota</taxon>
        <taxon>Alphaproteobacteria</taxon>
        <taxon>Hyphomicrobiales</taxon>
        <taxon>Rhizobiaceae</taxon>
        <taxon>Hoeflea</taxon>
    </lineage>
</organism>
<evidence type="ECO:0000313" key="3">
    <source>
        <dbReference type="Proteomes" id="UP001081283"/>
    </source>
</evidence>
<feature type="signal peptide" evidence="1">
    <location>
        <begin position="1"/>
        <end position="20"/>
    </location>
</feature>
<evidence type="ECO:0000256" key="1">
    <source>
        <dbReference type="SAM" id="SignalP"/>
    </source>
</evidence>
<evidence type="ECO:0008006" key="4">
    <source>
        <dbReference type="Google" id="ProtNLM"/>
    </source>
</evidence>
<dbReference type="Proteomes" id="UP001081283">
    <property type="component" value="Unassembled WGS sequence"/>
</dbReference>
<protein>
    <recommendedName>
        <fullName evidence="4">DUF680 domain-containing protein</fullName>
    </recommendedName>
</protein>
<feature type="chain" id="PRO_5045682031" description="DUF680 domain-containing protein" evidence="1">
    <location>
        <begin position="21"/>
        <end position="98"/>
    </location>
</feature>
<dbReference type="EMBL" id="JAOVZQ010000001">
    <property type="protein sequence ID" value="MCY0093558.1"/>
    <property type="molecule type" value="Genomic_DNA"/>
</dbReference>
<reference evidence="2" key="1">
    <citation type="submission" date="2022-10" db="EMBL/GenBank/DDBJ databases">
        <title>Hoeflea sp. J2-29, isolated from marine algae.</title>
        <authorList>
            <person name="Kristyanto S."/>
            <person name="Kim J.M."/>
            <person name="Jeon C.O."/>
        </authorList>
    </citation>
    <scope>NUCLEOTIDE SEQUENCE</scope>
    <source>
        <strain evidence="2">J2-29</strain>
    </source>
</reference>
<gene>
    <name evidence="2" type="ORF">OEG82_05930</name>
</gene>
<sequence>MNKIIIALGLTLAASTGAFADSSALDAYTVPAAQGSAHYAVGVSNDLVSYDRAGMDGSPSFEAAQGGIDYTATASVGGVSNEQVTYDRANNDGSPHYN</sequence>